<keyword evidence="2" id="KW-0812">Transmembrane</keyword>
<accession>A0ABW8AU35</accession>
<proteinExistence type="predicted"/>
<sequence length="154" mass="17345">MATDARLTDAHEDDPHGRASAAGMEDHAKYAGAHTPEPVVEEHPPGVRYLHAQVRPASPTWFGAIMFLGILTMAVILLTYTLVDWQWQQDLGVWNYWVAIALIPLLSFVMRFWQPDERVWEDQRVGQAVKTTMDTGHEVAGDEKTVGTSERPKH</sequence>
<dbReference type="Proteomes" id="UP001612915">
    <property type="component" value="Unassembled WGS sequence"/>
</dbReference>
<feature type="transmembrane region" description="Helical" evidence="2">
    <location>
        <begin position="94"/>
        <end position="113"/>
    </location>
</feature>
<keyword evidence="2" id="KW-0472">Membrane</keyword>
<keyword evidence="2" id="KW-1133">Transmembrane helix</keyword>
<organism evidence="3 4">
    <name type="scientific">Spongisporangium articulatum</name>
    <dbReference type="NCBI Taxonomy" id="3362603"/>
    <lineage>
        <taxon>Bacteria</taxon>
        <taxon>Bacillati</taxon>
        <taxon>Actinomycetota</taxon>
        <taxon>Actinomycetes</taxon>
        <taxon>Kineosporiales</taxon>
        <taxon>Kineosporiaceae</taxon>
        <taxon>Spongisporangium</taxon>
    </lineage>
</organism>
<evidence type="ECO:0000256" key="1">
    <source>
        <dbReference type="SAM" id="MobiDB-lite"/>
    </source>
</evidence>
<reference evidence="3 4" key="1">
    <citation type="submission" date="2024-10" db="EMBL/GenBank/DDBJ databases">
        <title>The Natural Products Discovery Center: Release of the First 8490 Sequenced Strains for Exploring Actinobacteria Biosynthetic Diversity.</title>
        <authorList>
            <person name="Kalkreuter E."/>
            <person name="Kautsar S.A."/>
            <person name="Yang D."/>
            <person name="Bader C.D."/>
            <person name="Teijaro C.N."/>
            <person name="Fluegel L."/>
            <person name="Davis C.M."/>
            <person name="Simpson J.R."/>
            <person name="Lauterbach L."/>
            <person name="Steele A.D."/>
            <person name="Gui C."/>
            <person name="Meng S."/>
            <person name="Li G."/>
            <person name="Viehrig K."/>
            <person name="Ye F."/>
            <person name="Su P."/>
            <person name="Kiefer A.F."/>
            <person name="Nichols A."/>
            <person name="Cepeda A.J."/>
            <person name="Yan W."/>
            <person name="Fan B."/>
            <person name="Jiang Y."/>
            <person name="Adhikari A."/>
            <person name="Zheng C.-J."/>
            <person name="Schuster L."/>
            <person name="Cowan T.M."/>
            <person name="Smanski M.J."/>
            <person name="Chevrette M.G."/>
            <person name="De Carvalho L.P.S."/>
            <person name="Shen B."/>
        </authorList>
    </citation>
    <scope>NUCLEOTIDE SEQUENCE [LARGE SCALE GENOMIC DNA]</scope>
    <source>
        <strain evidence="3 4">NPDC049639</strain>
    </source>
</reference>
<comment type="caution">
    <text evidence="3">The sequence shown here is derived from an EMBL/GenBank/DDBJ whole genome shotgun (WGS) entry which is preliminary data.</text>
</comment>
<feature type="transmembrane region" description="Helical" evidence="2">
    <location>
        <begin position="61"/>
        <end position="82"/>
    </location>
</feature>
<name>A0ABW8AU35_9ACTN</name>
<protein>
    <submittedName>
        <fullName evidence="3">Uncharacterized protein</fullName>
    </submittedName>
</protein>
<evidence type="ECO:0000313" key="4">
    <source>
        <dbReference type="Proteomes" id="UP001612915"/>
    </source>
</evidence>
<evidence type="ECO:0000313" key="3">
    <source>
        <dbReference type="EMBL" id="MFI7589127.1"/>
    </source>
</evidence>
<keyword evidence="4" id="KW-1185">Reference proteome</keyword>
<evidence type="ECO:0000256" key="2">
    <source>
        <dbReference type="SAM" id="Phobius"/>
    </source>
</evidence>
<feature type="compositionally biased region" description="Basic and acidic residues" evidence="1">
    <location>
        <begin position="1"/>
        <end position="17"/>
    </location>
</feature>
<dbReference type="RefSeq" id="WP_398283506.1">
    <property type="nucleotide sequence ID" value="NZ_JBITLV010000006.1"/>
</dbReference>
<dbReference type="EMBL" id="JBITLV010000006">
    <property type="protein sequence ID" value="MFI7589127.1"/>
    <property type="molecule type" value="Genomic_DNA"/>
</dbReference>
<feature type="region of interest" description="Disordered" evidence="1">
    <location>
        <begin position="1"/>
        <end position="21"/>
    </location>
</feature>
<gene>
    <name evidence="3" type="ORF">ACIB24_18850</name>
</gene>